<comment type="caution">
    <text evidence="3">The sequence shown here is derived from an EMBL/GenBank/DDBJ whole genome shotgun (WGS) entry which is preliminary data.</text>
</comment>
<feature type="chain" id="PRO_5039712535" description="Lipoprotein" evidence="2">
    <location>
        <begin position="21"/>
        <end position="172"/>
    </location>
</feature>
<dbReference type="AlphaFoldDB" id="A0A0M2HA28"/>
<gene>
    <name evidence="3" type="ORF">RS82_02934</name>
</gene>
<organism evidence="3 4">
    <name type="scientific">Microbacterium trichothecenolyticum</name>
    <name type="common">Aureobacterium trichothecenolyticum</name>
    <dbReference type="NCBI Taxonomy" id="69370"/>
    <lineage>
        <taxon>Bacteria</taxon>
        <taxon>Bacillati</taxon>
        <taxon>Actinomycetota</taxon>
        <taxon>Actinomycetes</taxon>
        <taxon>Micrococcales</taxon>
        <taxon>Microbacteriaceae</taxon>
        <taxon>Microbacterium</taxon>
    </lineage>
</organism>
<evidence type="ECO:0000256" key="2">
    <source>
        <dbReference type="SAM" id="SignalP"/>
    </source>
</evidence>
<accession>A0A0M2HA28</accession>
<feature type="region of interest" description="Disordered" evidence="1">
    <location>
        <begin position="24"/>
        <end position="56"/>
    </location>
</feature>
<dbReference type="RefSeq" id="WP_045300693.1">
    <property type="nucleotide sequence ID" value="NZ_JYJA01000038.1"/>
</dbReference>
<sequence length="172" mass="17727">MRSRSTALLSIAAVSGLLLAGCASTADPEPTSTSAADSVVESSVTEPAAAGERVGADGTELEVWSSIVPDESAAATLDEPAEGNQWVTVNVAQWVSEKGRSDVDVAPVLRSTTDDSFSAGAVSQRSVEVPMTPEKSYTFVWSFQVPEDLVDAETLVVCVGSGDEGCSSLVAE</sequence>
<keyword evidence="4" id="KW-1185">Reference proteome</keyword>
<evidence type="ECO:0000313" key="3">
    <source>
        <dbReference type="EMBL" id="KJL41019.1"/>
    </source>
</evidence>
<proteinExistence type="predicted"/>
<feature type="signal peptide" evidence="2">
    <location>
        <begin position="1"/>
        <end position="20"/>
    </location>
</feature>
<dbReference type="Proteomes" id="UP000034098">
    <property type="component" value="Unassembled WGS sequence"/>
</dbReference>
<protein>
    <recommendedName>
        <fullName evidence="5">Lipoprotein</fullName>
    </recommendedName>
</protein>
<evidence type="ECO:0008006" key="5">
    <source>
        <dbReference type="Google" id="ProtNLM"/>
    </source>
</evidence>
<reference evidence="3 4" key="1">
    <citation type="submission" date="2015-02" db="EMBL/GenBank/DDBJ databases">
        <title>Draft genome sequences of ten Microbacterium spp. with emphasis on heavy metal contaminated environments.</title>
        <authorList>
            <person name="Corretto E."/>
        </authorList>
    </citation>
    <scope>NUCLEOTIDE SEQUENCE [LARGE SCALE GENOMIC DNA]</scope>
    <source>
        <strain evidence="3 4">DSM 8608</strain>
    </source>
</reference>
<evidence type="ECO:0000313" key="4">
    <source>
        <dbReference type="Proteomes" id="UP000034098"/>
    </source>
</evidence>
<feature type="compositionally biased region" description="Polar residues" evidence="1">
    <location>
        <begin position="30"/>
        <end position="45"/>
    </location>
</feature>
<evidence type="ECO:0000256" key="1">
    <source>
        <dbReference type="SAM" id="MobiDB-lite"/>
    </source>
</evidence>
<dbReference type="PROSITE" id="PS51257">
    <property type="entry name" value="PROKAR_LIPOPROTEIN"/>
    <property type="match status" value="1"/>
</dbReference>
<dbReference type="PATRIC" id="fig|69370.6.peg.2985"/>
<name>A0A0M2HA28_MICTR</name>
<keyword evidence="2" id="KW-0732">Signal</keyword>
<dbReference type="EMBL" id="JYJA01000038">
    <property type="protein sequence ID" value="KJL41019.1"/>
    <property type="molecule type" value="Genomic_DNA"/>
</dbReference>
<dbReference type="OrthoDB" id="5067475at2"/>